<dbReference type="EMBL" id="JARIHO010000102">
    <property type="protein sequence ID" value="KAJ7303815.1"/>
    <property type="molecule type" value="Genomic_DNA"/>
</dbReference>
<keyword evidence="2" id="KW-1185">Reference proteome</keyword>
<protein>
    <submittedName>
        <fullName evidence="1">Uncharacterized protein</fullName>
    </submittedName>
</protein>
<feature type="non-terminal residue" evidence="1">
    <location>
        <position position="1"/>
    </location>
</feature>
<comment type="caution">
    <text evidence="1">The sequence shown here is derived from an EMBL/GenBank/DDBJ whole genome shotgun (WGS) entry which is preliminary data.</text>
</comment>
<proteinExistence type="predicted"/>
<accession>A0AAD6Z258</accession>
<dbReference type="AlphaFoldDB" id="A0AAD6Z258"/>
<reference evidence="1" key="1">
    <citation type="submission" date="2023-03" db="EMBL/GenBank/DDBJ databases">
        <title>Massive genome expansion in bonnet fungi (Mycena s.s.) driven by repeated elements and novel gene families across ecological guilds.</title>
        <authorList>
            <consortium name="Lawrence Berkeley National Laboratory"/>
            <person name="Harder C.B."/>
            <person name="Miyauchi S."/>
            <person name="Viragh M."/>
            <person name="Kuo A."/>
            <person name="Thoen E."/>
            <person name="Andreopoulos B."/>
            <person name="Lu D."/>
            <person name="Skrede I."/>
            <person name="Drula E."/>
            <person name="Henrissat B."/>
            <person name="Morin E."/>
            <person name="Kohler A."/>
            <person name="Barry K."/>
            <person name="LaButti K."/>
            <person name="Morin E."/>
            <person name="Salamov A."/>
            <person name="Lipzen A."/>
            <person name="Mereny Z."/>
            <person name="Hegedus B."/>
            <person name="Baldrian P."/>
            <person name="Stursova M."/>
            <person name="Weitz H."/>
            <person name="Taylor A."/>
            <person name="Grigoriev I.V."/>
            <person name="Nagy L.G."/>
            <person name="Martin F."/>
            <person name="Kauserud H."/>
        </authorList>
    </citation>
    <scope>NUCLEOTIDE SEQUENCE</scope>
    <source>
        <strain evidence="1">CBHHK002</strain>
    </source>
</reference>
<evidence type="ECO:0000313" key="2">
    <source>
        <dbReference type="Proteomes" id="UP001218218"/>
    </source>
</evidence>
<evidence type="ECO:0000313" key="1">
    <source>
        <dbReference type="EMBL" id="KAJ7303815.1"/>
    </source>
</evidence>
<organism evidence="1 2">
    <name type="scientific">Mycena albidolilacea</name>
    <dbReference type="NCBI Taxonomy" id="1033008"/>
    <lineage>
        <taxon>Eukaryota</taxon>
        <taxon>Fungi</taxon>
        <taxon>Dikarya</taxon>
        <taxon>Basidiomycota</taxon>
        <taxon>Agaricomycotina</taxon>
        <taxon>Agaricomycetes</taxon>
        <taxon>Agaricomycetidae</taxon>
        <taxon>Agaricales</taxon>
        <taxon>Marasmiineae</taxon>
        <taxon>Mycenaceae</taxon>
        <taxon>Mycena</taxon>
    </lineage>
</organism>
<sequence length="151" mass="16441">MNLYPVVPNGTVSKTAPSVPQPEVQAYGMMGADSEPLVYSESGIYSNLLLNQGRGFPLYRPEPQKNLPAQYQREGVAIGDVGTVSVEGDFDFFFNIYLPANNPINIDAPKDFVPLPAYPSRDIRDYDFDPGNHVSTAIHKLSGFTNSTVGG</sequence>
<dbReference type="Proteomes" id="UP001218218">
    <property type="component" value="Unassembled WGS sequence"/>
</dbReference>
<name>A0AAD6Z258_9AGAR</name>
<gene>
    <name evidence="1" type="ORF">DFH08DRAFT_53394</name>
</gene>